<dbReference type="AlphaFoldDB" id="A0A4Z0HR95"/>
<sequence length="277" mass="29714">MPAEAHGDADSRLAVSKVYAREIYDSAVRRRGVPVRSLFARDLSGNGGAPMARLIQVGGRGGEVLLKLHLALIWRSSREPYNTAIPARKWAELLALPASASNGARRVIDAISTLERHHLVDVEQRRGGPSVITLLNETGNRQPYAPPRGGGEADRYFQVPVQLWLTGTLQQLSAPALAMLMAVLADQSTPGAPVWWSTNRFPGRFGISPATRARGTRELRDAGLLAVSKHAISTSPITSFAPERVRSVYTLTGDALLLPPAPATKAGAEVHAVEGQS</sequence>
<comment type="caution">
    <text evidence="1">The sequence shown here is derived from an EMBL/GenBank/DDBJ whole genome shotgun (WGS) entry which is preliminary data.</text>
</comment>
<name>A0A4Z0HR95_MYCPR</name>
<evidence type="ECO:0000313" key="2">
    <source>
        <dbReference type="Proteomes" id="UP000297792"/>
    </source>
</evidence>
<dbReference type="Proteomes" id="UP000297792">
    <property type="component" value="Unassembled WGS sequence"/>
</dbReference>
<evidence type="ECO:0000313" key="1">
    <source>
        <dbReference type="EMBL" id="TGB41454.1"/>
    </source>
</evidence>
<protein>
    <submittedName>
        <fullName evidence="1">Uncharacterized protein</fullName>
    </submittedName>
</protein>
<accession>A0A4Z0HR95</accession>
<reference evidence="1 2" key="1">
    <citation type="submission" date="2018-12" db="EMBL/GenBank/DDBJ databases">
        <title>Draft genome sequences of Mycolicibacterium peregrinum isolated from a pig with lymphadenitis and from soil on the same Japanese pig farm.</title>
        <authorList>
            <person name="Komatsu T."/>
            <person name="Ohya K."/>
            <person name="Sawai K."/>
            <person name="Odoi J.O."/>
            <person name="Otsu K."/>
            <person name="Ota A."/>
            <person name="Ito T."/>
            <person name="Kawai M."/>
            <person name="Maruyama F."/>
        </authorList>
    </citation>
    <scope>NUCLEOTIDE SEQUENCE [LARGE SCALE GENOMIC DNA]</scope>
    <source>
        <strain evidence="1 2">138</strain>
    </source>
</reference>
<dbReference type="EMBL" id="RWKA01000008">
    <property type="protein sequence ID" value="TGB41454.1"/>
    <property type="molecule type" value="Genomic_DNA"/>
</dbReference>
<gene>
    <name evidence="1" type="ORF">EJD98_16175</name>
</gene>
<organism evidence="1 2">
    <name type="scientific">Mycolicibacterium peregrinum</name>
    <name type="common">Mycobacterium peregrinum</name>
    <dbReference type="NCBI Taxonomy" id="43304"/>
    <lineage>
        <taxon>Bacteria</taxon>
        <taxon>Bacillati</taxon>
        <taxon>Actinomycetota</taxon>
        <taxon>Actinomycetes</taxon>
        <taxon>Mycobacteriales</taxon>
        <taxon>Mycobacteriaceae</taxon>
        <taxon>Mycolicibacterium</taxon>
    </lineage>
</organism>
<keyword evidence="2" id="KW-1185">Reference proteome</keyword>
<proteinExistence type="predicted"/>